<dbReference type="AlphaFoldDB" id="A0A7E4VZQ5"/>
<keyword evidence="1" id="KW-1133">Transmembrane helix</keyword>
<proteinExistence type="predicted"/>
<accession>A0A7E4VZQ5</accession>
<protein>
    <submittedName>
        <fullName evidence="3">Uncharacterized protein</fullName>
    </submittedName>
</protein>
<keyword evidence="1" id="KW-0472">Membrane</keyword>
<evidence type="ECO:0000256" key="1">
    <source>
        <dbReference type="SAM" id="Phobius"/>
    </source>
</evidence>
<keyword evidence="2" id="KW-1185">Reference proteome</keyword>
<keyword evidence="1" id="KW-0812">Transmembrane</keyword>
<feature type="transmembrane region" description="Helical" evidence="1">
    <location>
        <begin position="157"/>
        <end position="176"/>
    </location>
</feature>
<organism evidence="2 3">
    <name type="scientific">Panagrellus redivivus</name>
    <name type="common">Microworm</name>
    <dbReference type="NCBI Taxonomy" id="6233"/>
    <lineage>
        <taxon>Eukaryota</taxon>
        <taxon>Metazoa</taxon>
        <taxon>Ecdysozoa</taxon>
        <taxon>Nematoda</taxon>
        <taxon>Chromadorea</taxon>
        <taxon>Rhabditida</taxon>
        <taxon>Tylenchina</taxon>
        <taxon>Panagrolaimomorpha</taxon>
        <taxon>Panagrolaimoidea</taxon>
        <taxon>Panagrolaimidae</taxon>
        <taxon>Panagrellus</taxon>
    </lineage>
</organism>
<reference evidence="3" key="2">
    <citation type="submission" date="2020-10" db="UniProtKB">
        <authorList>
            <consortium name="WormBaseParasite"/>
        </authorList>
    </citation>
    <scope>IDENTIFICATION</scope>
</reference>
<dbReference type="WBParaSite" id="Pan_g5246.t1">
    <property type="protein sequence ID" value="Pan_g5246.t1"/>
    <property type="gene ID" value="Pan_g5246"/>
</dbReference>
<evidence type="ECO:0000313" key="3">
    <source>
        <dbReference type="WBParaSite" id="Pan_g5246.t1"/>
    </source>
</evidence>
<evidence type="ECO:0000313" key="2">
    <source>
        <dbReference type="Proteomes" id="UP000492821"/>
    </source>
</evidence>
<dbReference type="Proteomes" id="UP000492821">
    <property type="component" value="Unassembled WGS sequence"/>
</dbReference>
<name>A0A7E4VZQ5_PANRE</name>
<reference evidence="2" key="1">
    <citation type="journal article" date="2013" name="Genetics">
        <title>The draft genome and transcriptome of Panagrellus redivivus are shaped by the harsh demands of a free-living lifestyle.</title>
        <authorList>
            <person name="Srinivasan J."/>
            <person name="Dillman A.R."/>
            <person name="Macchietto M.G."/>
            <person name="Heikkinen L."/>
            <person name="Lakso M."/>
            <person name="Fracchia K.M."/>
            <person name="Antoshechkin I."/>
            <person name="Mortazavi A."/>
            <person name="Wong G."/>
            <person name="Sternberg P.W."/>
        </authorList>
    </citation>
    <scope>NUCLEOTIDE SEQUENCE [LARGE SCALE GENOMIC DNA]</scope>
    <source>
        <strain evidence="2">MT8872</strain>
    </source>
</reference>
<sequence>MNHGVLLDRRIFQTVSATVSSVVSKRQFFRTGHAHIAFGPRRPNPLFLPTSGNTIHGTDFAECLLITSKSQNMFIVDRMTYFCYNFEAKFLFKLQATSLPYPRYLNASSFHPTSQASPASGLQRRLLLITAIHRLLHDPRRLDFPVSIYSSSPCQDLIIYFINYAYFVPFIFIVLYHPRKAIQTPPGVSVLRSRTSSVTEDGFWERASSGQQLQATAKRLEMAARKWMREKRASCKRGSTHNAKRVWRKRFTFALPFSKLTVHLCFLSPWARASCEVLFTPSRTTSTRTVGLDHRSIRDD</sequence>